<dbReference type="Proteomes" id="UP000774617">
    <property type="component" value="Unassembled WGS sequence"/>
</dbReference>
<keyword evidence="4" id="KW-0560">Oxidoreductase</keyword>
<evidence type="ECO:0000259" key="6">
    <source>
        <dbReference type="Pfam" id="PF01494"/>
    </source>
</evidence>
<dbReference type="PRINTS" id="PR00420">
    <property type="entry name" value="RNGMNOXGNASE"/>
</dbReference>
<dbReference type="InterPro" id="IPR002938">
    <property type="entry name" value="FAD-bd"/>
</dbReference>
<keyword evidence="3" id="KW-0274">FAD</keyword>
<dbReference type="PANTHER" id="PTHR13789:SF261">
    <property type="entry name" value="HYDROXYLASE, PUTATIVE (AFU_ORTHOLOGUE AFUA_7G00590)-RELATED"/>
    <property type="match status" value="1"/>
</dbReference>
<comment type="similarity">
    <text evidence="1">Belongs to the paxM FAD-dependent monooxygenase family.</text>
</comment>
<dbReference type="InterPro" id="IPR036188">
    <property type="entry name" value="FAD/NAD-bd_sf"/>
</dbReference>
<keyword evidence="5" id="KW-0503">Monooxygenase</keyword>
<name>A0ABQ8GTD9_9PEZI</name>
<evidence type="ECO:0000256" key="5">
    <source>
        <dbReference type="ARBA" id="ARBA00023033"/>
    </source>
</evidence>
<evidence type="ECO:0000256" key="2">
    <source>
        <dbReference type="ARBA" id="ARBA00022630"/>
    </source>
</evidence>
<comment type="caution">
    <text evidence="7">The sequence shown here is derived from an EMBL/GenBank/DDBJ whole genome shotgun (WGS) entry which is preliminary data.</text>
</comment>
<dbReference type="PANTHER" id="PTHR13789">
    <property type="entry name" value="MONOOXYGENASE"/>
    <property type="match status" value="1"/>
</dbReference>
<keyword evidence="8" id="KW-1185">Reference proteome</keyword>
<sequence>MTQNPLKVLIIGAGIGGLTAAIGLRQQGHDVEVFEKSELLREYGAAMHLAPNCTALLNRFGIDPGTVGGTPMRKFIHITSSGDVFLDRDFTHNRAHWQAEHYLIHRVDLHNELKRNATAANGSGRPVRLHSGAAVRHVDCEAANLTLNDGRIVSGDVIIAADGIHSKTRDAIATDSPQPFAIGKSCYRYLTPISEIRKDPETVEFVESPGACFEILGGDRSIIFYPCANNTSLYTGAFLPMSEVGVTEKGWGQSANKEKLLESFSSFPPKVRALLEKAPQDGVQAWNLLDCPEVKRWAKGRTVLLGDAAHPFLPYMGQGAAMAIEDAASISALLKKGTPASEIPRLLELFQKFRKERVDRVIEFTRRRGRNFSGNEGPYPSGDEVAQFFQFCNNHNEWDNTNARLKEWAANQKL</sequence>
<keyword evidence="2" id="KW-0285">Flavoprotein</keyword>
<protein>
    <recommendedName>
        <fullName evidence="6">FAD-binding domain-containing protein</fullName>
    </recommendedName>
</protein>
<dbReference type="SUPFAM" id="SSF54373">
    <property type="entry name" value="FAD-linked reductases, C-terminal domain"/>
    <property type="match status" value="1"/>
</dbReference>
<reference evidence="7 8" key="1">
    <citation type="journal article" date="2021" name="Nat. Commun.">
        <title>Genetic determinants of endophytism in the Arabidopsis root mycobiome.</title>
        <authorList>
            <person name="Mesny F."/>
            <person name="Miyauchi S."/>
            <person name="Thiergart T."/>
            <person name="Pickel B."/>
            <person name="Atanasova L."/>
            <person name="Karlsson M."/>
            <person name="Huettel B."/>
            <person name="Barry K.W."/>
            <person name="Haridas S."/>
            <person name="Chen C."/>
            <person name="Bauer D."/>
            <person name="Andreopoulos W."/>
            <person name="Pangilinan J."/>
            <person name="LaButti K."/>
            <person name="Riley R."/>
            <person name="Lipzen A."/>
            <person name="Clum A."/>
            <person name="Drula E."/>
            <person name="Henrissat B."/>
            <person name="Kohler A."/>
            <person name="Grigoriev I.V."/>
            <person name="Martin F.M."/>
            <person name="Hacquard S."/>
        </authorList>
    </citation>
    <scope>NUCLEOTIDE SEQUENCE [LARGE SCALE GENOMIC DNA]</scope>
    <source>
        <strain evidence="7 8">MPI-SDFR-AT-0080</strain>
    </source>
</reference>
<evidence type="ECO:0000313" key="7">
    <source>
        <dbReference type="EMBL" id="KAH7063745.1"/>
    </source>
</evidence>
<gene>
    <name evidence="7" type="ORF">B0J12DRAFT_716071</name>
</gene>
<dbReference type="Gene3D" id="3.50.50.60">
    <property type="entry name" value="FAD/NAD(P)-binding domain"/>
    <property type="match status" value="1"/>
</dbReference>
<dbReference type="EMBL" id="JAGTJR010000002">
    <property type="protein sequence ID" value="KAH7063745.1"/>
    <property type="molecule type" value="Genomic_DNA"/>
</dbReference>
<organism evidence="7 8">
    <name type="scientific">Macrophomina phaseolina</name>
    <dbReference type="NCBI Taxonomy" id="35725"/>
    <lineage>
        <taxon>Eukaryota</taxon>
        <taxon>Fungi</taxon>
        <taxon>Dikarya</taxon>
        <taxon>Ascomycota</taxon>
        <taxon>Pezizomycotina</taxon>
        <taxon>Dothideomycetes</taxon>
        <taxon>Dothideomycetes incertae sedis</taxon>
        <taxon>Botryosphaeriales</taxon>
        <taxon>Botryosphaeriaceae</taxon>
        <taxon>Macrophomina</taxon>
    </lineage>
</organism>
<evidence type="ECO:0000313" key="8">
    <source>
        <dbReference type="Proteomes" id="UP000774617"/>
    </source>
</evidence>
<evidence type="ECO:0000256" key="3">
    <source>
        <dbReference type="ARBA" id="ARBA00022827"/>
    </source>
</evidence>
<evidence type="ECO:0000256" key="4">
    <source>
        <dbReference type="ARBA" id="ARBA00023002"/>
    </source>
</evidence>
<dbReference type="Pfam" id="PF01494">
    <property type="entry name" value="FAD_binding_3"/>
    <property type="match status" value="1"/>
</dbReference>
<evidence type="ECO:0000256" key="1">
    <source>
        <dbReference type="ARBA" id="ARBA00007992"/>
    </source>
</evidence>
<accession>A0ABQ8GTD9</accession>
<proteinExistence type="inferred from homology"/>
<feature type="domain" description="FAD-binding" evidence="6">
    <location>
        <begin position="7"/>
        <end position="364"/>
    </location>
</feature>
<dbReference type="SUPFAM" id="SSF51905">
    <property type="entry name" value="FAD/NAD(P)-binding domain"/>
    <property type="match status" value="1"/>
</dbReference>
<dbReference type="InterPro" id="IPR050493">
    <property type="entry name" value="FAD-dep_Monooxygenase_BioMet"/>
</dbReference>